<proteinExistence type="predicted"/>
<keyword evidence="1" id="KW-0812">Transmembrane</keyword>
<sequence length="60" mass="6892">MSTKARQNPHELYLIMALSINITLLMVELKKHVGHMQSVEVDWSPALELTFRASVIEIEE</sequence>
<evidence type="ECO:0000256" key="1">
    <source>
        <dbReference type="SAM" id="Phobius"/>
    </source>
</evidence>
<gene>
    <name evidence="2" type="ORF">KIN20_027259</name>
</gene>
<dbReference type="AlphaFoldDB" id="A0AAD5QZ66"/>
<comment type="caution">
    <text evidence="2">The sequence shown here is derived from an EMBL/GenBank/DDBJ whole genome shotgun (WGS) entry which is preliminary data.</text>
</comment>
<evidence type="ECO:0000313" key="2">
    <source>
        <dbReference type="EMBL" id="KAJ1366571.1"/>
    </source>
</evidence>
<keyword evidence="1" id="KW-0472">Membrane</keyword>
<keyword evidence="3" id="KW-1185">Reference proteome</keyword>
<dbReference type="Proteomes" id="UP001196413">
    <property type="component" value="Unassembled WGS sequence"/>
</dbReference>
<evidence type="ECO:0000313" key="3">
    <source>
        <dbReference type="Proteomes" id="UP001196413"/>
    </source>
</evidence>
<protein>
    <submittedName>
        <fullName evidence="2">Uncharacterized protein</fullName>
    </submittedName>
</protein>
<name>A0AAD5QZ66_PARTN</name>
<reference evidence="2" key="1">
    <citation type="submission" date="2021-06" db="EMBL/GenBank/DDBJ databases">
        <title>Parelaphostrongylus tenuis whole genome reference sequence.</title>
        <authorList>
            <person name="Garwood T.J."/>
            <person name="Larsen P.A."/>
            <person name="Fountain-Jones N.M."/>
            <person name="Garbe J.R."/>
            <person name="Macchietto M.G."/>
            <person name="Kania S.A."/>
            <person name="Gerhold R.W."/>
            <person name="Richards J.E."/>
            <person name="Wolf T.M."/>
        </authorList>
    </citation>
    <scope>NUCLEOTIDE SEQUENCE</scope>
    <source>
        <strain evidence="2">MNPRO001-30</strain>
        <tissue evidence="2">Meninges</tissue>
    </source>
</reference>
<organism evidence="2 3">
    <name type="scientific">Parelaphostrongylus tenuis</name>
    <name type="common">Meningeal worm</name>
    <dbReference type="NCBI Taxonomy" id="148309"/>
    <lineage>
        <taxon>Eukaryota</taxon>
        <taxon>Metazoa</taxon>
        <taxon>Ecdysozoa</taxon>
        <taxon>Nematoda</taxon>
        <taxon>Chromadorea</taxon>
        <taxon>Rhabditida</taxon>
        <taxon>Rhabditina</taxon>
        <taxon>Rhabditomorpha</taxon>
        <taxon>Strongyloidea</taxon>
        <taxon>Metastrongylidae</taxon>
        <taxon>Parelaphostrongylus</taxon>
    </lineage>
</organism>
<accession>A0AAD5QZ66</accession>
<dbReference type="EMBL" id="JAHQIW010005582">
    <property type="protein sequence ID" value="KAJ1366571.1"/>
    <property type="molecule type" value="Genomic_DNA"/>
</dbReference>
<keyword evidence="1" id="KW-1133">Transmembrane helix</keyword>
<feature type="transmembrane region" description="Helical" evidence="1">
    <location>
        <begin position="12"/>
        <end position="29"/>
    </location>
</feature>